<organism evidence="2 3">
    <name type="scientific">Neomoorella stamsii</name>
    <dbReference type="NCBI Taxonomy" id="1266720"/>
    <lineage>
        <taxon>Bacteria</taxon>
        <taxon>Bacillati</taxon>
        <taxon>Bacillota</taxon>
        <taxon>Clostridia</taxon>
        <taxon>Neomoorellales</taxon>
        <taxon>Neomoorellaceae</taxon>
        <taxon>Neomoorella</taxon>
    </lineage>
</organism>
<feature type="transmembrane region" description="Helical" evidence="1">
    <location>
        <begin position="68"/>
        <end position="87"/>
    </location>
</feature>
<dbReference type="EMBL" id="PVXL01000021">
    <property type="protein sequence ID" value="PRR76308.1"/>
    <property type="molecule type" value="Genomic_DNA"/>
</dbReference>
<reference evidence="2 3" key="1">
    <citation type="submission" date="2018-03" db="EMBL/GenBank/DDBJ databases">
        <title>Genome sequence of Moorella stamsii DSM 26217.</title>
        <authorList>
            <person name="Poehlein A."/>
            <person name="Daniel R."/>
        </authorList>
    </citation>
    <scope>NUCLEOTIDE SEQUENCE [LARGE SCALE GENOMIC DNA]</scope>
    <source>
        <strain evidence="3">DSM 26217</strain>
    </source>
</reference>
<evidence type="ECO:0000313" key="2">
    <source>
        <dbReference type="EMBL" id="PRR76308.1"/>
    </source>
</evidence>
<keyword evidence="1" id="KW-1133">Transmembrane helix</keyword>
<keyword evidence="3" id="KW-1185">Reference proteome</keyword>
<dbReference type="AlphaFoldDB" id="A0A9X7J596"/>
<protein>
    <submittedName>
        <fullName evidence="2">Uncharacterized protein</fullName>
    </submittedName>
</protein>
<evidence type="ECO:0000313" key="3">
    <source>
        <dbReference type="Proteomes" id="UP000239430"/>
    </source>
</evidence>
<dbReference type="Proteomes" id="UP000239430">
    <property type="component" value="Unassembled WGS sequence"/>
</dbReference>
<accession>A0A9X7J596</accession>
<proteinExistence type="predicted"/>
<evidence type="ECO:0000256" key="1">
    <source>
        <dbReference type="SAM" id="Phobius"/>
    </source>
</evidence>
<name>A0A9X7J596_9FIRM</name>
<keyword evidence="1" id="KW-0472">Membrane</keyword>
<comment type="caution">
    <text evidence="2">The sequence shown here is derived from an EMBL/GenBank/DDBJ whole genome shotgun (WGS) entry which is preliminary data.</text>
</comment>
<gene>
    <name evidence="2" type="ORF">MOST_04690</name>
</gene>
<keyword evidence="1" id="KW-0812">Transmembrane</keyword>
<sequence>MKVKFHHVILLLLVLSDLLLAPLVLKLPLFLKVQGFRPGLEVWKKETLASPMAGPAILIKDEKMRNTWIWLQPAMGAAALSILWPAARRKSKTRDGSIGGPEAAGQG</sequence>